<dbReference type="GO" id="GO:0008908">
    <property type="term" value="F:isochorismatase activity"/>
    <property type="evidence" value="ECO:0007669"/>
    <property type="project" value="InterPro"/>
</dbReference>
<dbReference type="InterPro" id="IPR000868">
    <property type="entry name" value="Isochorismatase-like_dom"/>
</dbReference>
<dbReference type="CDD" id="cd00431">
    <property type="entry name" value="cysteine_hydrolases"/>
    <property type="match status" value="1"/>
</dbReference>
<dbReference type="SUPFAM" id="SSF52499">
    <property type="entry name" value="Isochorismatase-like hydrolases"/>
    <property type="match status" value="1"/>
</dbReference>
<name>A0A248JYY5_9PROT</name>
<evidence type="ECO:0000313" key="3">
    <source>
        <dbReference type="EMBL" id="ASG23922.1"/>
    </source>
</evidence>
<reference evidence="3 4" key="1">
    <citation type="submission" date="2017-06" db="EMBL/GenBank/DDBJ databases">
        <title>Complete genome sequence of Nitrospirillum amazonense strain CBAmC, an endophytic nitrogen-fixing and plant growth-promoting bacterium, isolated from sugarcane.</title>
        <authorList>
            <person name="Schwab S."/>
            <person name="dos Santos Teixeira K.R."/>
            <person name="Simoes Araujo J.L."/>
            <person name="Soares Vidal M."/>
            <person name="Borges de Freitas H.R."/>
            <person name="Rivello Crivelaro A.L."/>
            <person name="Bueno de Camargo Nunes A."/>
            <person name="dos Santos C.M."/>
            <person name="Palmeira da Silva Rosa D."/>
            <person name="da Silva Padilha D."/>
            <person name="da Silva E."/>
            <person name="Araujo Terra L."/>
            <person name="Soares Mendes V."/>
            <person name="Farinelli L."/>
            <person name="Magalhaes Cruz L."/>
            <person name="Baldani J.I."/>
        </authorList>
    </citation>
    <scope>NUCLEOTIDE SEQUENCE [LARGE SCALE GENOMIC DNA]</scope>
    <source>
        <strain evidence="3 4">CBAmC</strain>
    </source>
</reference>
<sequence length="238" mass="25101">MPTIPKEGVPAKGVPVGAVTVTVTLDPPVPAAALAPMIRPDRTALLVIDPQVDFIAPEGAIGQAGLDLGVVEPTLDRIRPLLAAARAAGVSPVFIRVITRPETDGTALKALYERRGWPAEAVGICRAGTPGADYYGVAPESGEMEVEKVLFSAFAGTDFEARLRARGIDTLVVCGFTTECCVDCTVRDAFHRDFHVFIVADACAAYEPALHWGALHALSKNCALLVESADVAAAWNRV</sequence>
<dbReference type="InterPro" id="IPR036380">
    <property type="entry name" value="Isochorismatase-like_sf"/>
</dbReference>
<dbReference type="InterPro" id="IPR016291">
    <property type="entry name" value="Isochorismatase"/>
</dbReference>
<organism evidence="3 4">
    <name type="scientific">Nitrospirillum viridazoti CBAmc</name>
    <dbReference type="NCBI Taxonomy" id="1441467"/>
    <lineage>
        <taxon>Bacteria</taxon>
        <taxon>Pseudomonadati</taxon>
        <taxon>Pseudomonadota</taxon>
        <taxon>Alphaproteobacteria</taxon>
        <taxon>Rhodospirillales</taxon>
        <taxon>Azospirillaceae</taxon>
        <taxon>Nitrospirillum</taxon>
        <taxon>Nitrospirillum viridazoti</taxon>
    </lineage>
</organism>
<dbReference type="RefSeq" id="WP_088874385.1">
    <property type="nucleotide sequence ID" value="NZ_CP022112.1"/>
</dbReference>
<dbReference type="Proteomes" id="UP000197153">
    <property type="component" value="Chromosome 3"/>
</dbReference>
<dbReference type="Gene3D" id="3.40.50.850">
    <property type="entry name" value="Isochorismatase-like"/>
    <property type="match status" value="1"/>
</dbReference>
<feature type="domain" description="Isochorismatase-like" evidence="2">
    <location>
        <begin position="43"/>
        <end position="229"/>
    </location>
</feature>
<accession>A0A248JYY5</accession>
<dbReference type="KEGG" id="nao:Y958_23505"/>
<proteinExistence type="predicted"/>
<dbReference type="AlphaFoldDB" id="A0A248JYY5"/>
<keyword evidence="1" id="KW-0378">Hydrolase</keyword>
<dbReference type="PRINTS" id="PR01398">
    <property type="entry name" value="ISCHRISMTASE"/>
</dbReference>
<keyword evidence="4" id="KW-1185">Reference proteome</keyword>
<evidence type="ECO:0000313" key="4">
    <source>
        <dbReference type="Proteomes" id="UP000197153"/>
    </source>
</evidence>
<dbReference type="EMBL" id="CP022112">
    <property type="protein sequence ID" value="ASG23922.1"/>
    <property type="molecule type" value="Genomic_DNA"/>
</dbReference>
<dbReference type="InterPro" id="IPR050272">
    <property type="entry name" value="Isochorismatase-like_hydrls"/>
</dbReference>
<dbReference type="Pfam" id="PF00857">
    <property type="entry name" value="Isochorismatase"/>
    <property type="match status" value="1"/>
</dbReference>
<protein>
    <submittedName>
        <fullName evidence="3">Isochorismatase</fullName>
    </submittedName>
</protein>
<evidence type="ECO:0000259" key="2">
    <source>
        <dbReference type="Pfam" id="PF00857"/>
    </source>
</evidence>
<dbReference type="PANTHER" id="PTHR43540">
    <property type="entry name" value="PEROXYUREIDOACRYLATE/UREIDOACRYLATE AMIDOHYDROLASE-RELATED"/>
    <property type="match status" value="1"/>
</dbReference>
<evidence type="ECO:0000256" key="1">
    <source>
        <dbReference type="ARBA" id="ARBA00022801"/>
    </source>
</evidence>
<gene>
    <name evidence="3" type="ORF">Y958_23505</name>
</gene>